<name>A0A0N4Y4F7_NIPBR</name>
<feature type="region of interest" description="Disordered" evidence="1">
    <location>
        <begin position="254"/>
        <end position="280"/>
    </location>
</feature>
<proteinExistence type="predicted"/>
<reference evidence="2 3" key="2">
    <citation type="submission" date="2018-11" db="EMBL/GenBank/DDBJ databases">
        <authorList>
            <consortium name="Pathogen Informatics"/>
        </authorList>
    </citation>
    <scope>NUCLEOTIDE SEQUENCE [LARGE SCALE GENOMIC DNA]</scope>
</reference>
<dbReference type="EMBL" id="UYSL01020384">
    <property type="protein sequence ID" value="VDL74366.1"/>
    <property type="molecule type" value="Genomic_DNA"/>
</dbReference>
<evidence type="ECO:0000313" key="3">
    <source>
        <dbReference type="Proteomes" id="UP000271162"/>
    </source>
</evidence>
<sequence>MNAQNVVGFCAPGTQLRPNENRPDSMVSSSTSPDGQNEPEDLSLSSTERSTRTRFWSFVDEKKRCGHSLSPSSQKPERQSQNGFWPDAKAVLIFQQALQDASTSSNLSENVPASPQPKIYVHHAITAPCGPDETKVNSMEPKELWNIYPNENQTSSNSIAVQQQPRPAIPLEVLVHWVSGAGAAGPRDFPEANYSNISALPPFLVGTSEEIQQQYAEIVDNPTLTKAAVKSSLQLWKLSLPGESRAKYEQFESDQEQSAAMEGRRTTDRVSSLDPTANQEIRANDNPTVLEERRLIQDVLHSVPTSIQDQLKGI</sequence>
<feature type="compositionally biased region" description="Polar residues" evidence="1">
    <location>
        <begin position="269"/>
        <end position="280"/>
    </location>
</feature>
<feature type="compositionally biased region" description="Polar residues" evidence="1">
    <location>
        <begin position="26"/>
        <end position="35"/>
    </location>
</feature>
<evidence type="ECO:0000256" key="1">
    <source>
        <dbReference type="SAM" id="MobiDB-lite"/>
    </source>
</evidence>
<keyword evidence="3" id="KW-1185">Reference proteome</keyword>
<dbReference type="AlphaFoldDB" id="A0A0N4Y4F7"/>
<dbReference type="WBParaSite" id="NBR_0001077601-mRNA-1">
    <property type="protein sequence ID" value="NBR_0001077601-mRNA-1"/>
    <property type="gene ID" value="NBR_0001077601"/>
</dbReference>
<gene>
    <name evidence="2" type="ORF">NBR_LOCUS10777</name>
</gene>
<protein>
    <submittedName>
        <fullName evidence="4">Protein JASON-like</fullName>
    </submittedName>
</protein>
<dbReference type="STRING" id="27835.A0A0N4Y4F7"/>
<evidence type="ECO:0000313" key="4">
    <source>
        <dbReference type="WBParaSite" id="NBR_0001077601-mRNA-1"/>
    </source>
</evidence>
<feature type="region of interest" description="Disordered" evidence="1">
    <location>
        <begin position="1"/>
        <end position="53"/>
    </location>
</feature>
<dbReference type="OMA" id="SILIHQA"/>
<evidence type="ECO:0000313" key="2">
    <source>
        <dbReference type="EMBL" id="VDL74366.1"/>
    </source>
</evidence>
<reference evidence="4" key="1">
    <citation type="submission" date="2017-02" db="UniProtKB">
        <authorList>
            <consortium name="WormBaseParasite"/>
        </authorList>
    </citation>
    <scope>IDENTIFICATION</scope>
</reference>
<organism evidence="4">
    <name type="scientific">Nippostrongylus brasiliensis</name>
    <name type="common">Rat hookworm</name>
    <dbReference type="NCBI Taxonomy" id="27835"/>
    <lineage>
        <taxon>Eukaryota</taxon>
        <taxon>Metazoa</taxon>
        <taxon>Ecdysozoa</taxon>
        <taxon>Nematoda</taxon>
        <taxon>Chromadorea</taxon>
        <taxon>Rhabditida</taxon>
        <taxon>Rhabditina</taxon>
        <taxon>Rhabditomorpha</taxon>
        <taxon>Strongyloidea</taxon>
        <taxon>Heligmosomidae</taxon>
        <taxon>Nippostrongylus</taxon>
    </lineage>
</organism>
<dbReference type="Proteomes" id="UP000271162">
    <property type="component" value="Unassembled WGS sequence"/>
</dbReference>
<accession>A0A0N4Y4F7</accession>